<comment type="caution">
    <text evidence="6">The sequence shown here is derived from an EMBL/GenBank/DDBJ whole genome shotgun (WGS) entry which is preliminary data.</text>
</comment>
<dbReference type="PANTHER" id="PTHR24185">
    <property type="entry name" value="CALCIUM-INDEPENDENT PHOSPHOLIPASE A2-GAMMA"/>
    <property type="match status" value="1"/>
</dbReference>
<keyword evidence="3" id="KW-0443">Lipid metabolism</keyword>
<sequence length="292" mass="33287">MLGRLRMPINVAIERYIQLTEKVLCETKYSWQHGIFKATLFEQAIKEIVRDYSESKDEETRLLDIRPDSCKVFVCAMAAANMRASIPTHFRTFTAYENVSANCKIWEAVRATSAHPIFFKRIKIQDIGLQVNYIGGEIGCNNPTWRVLTEANRGAIKVPEPGLKENMIPLGTLDTLKQIATDCETMQEKMAAKFERFKRPVPDPGVYFRFNLDQVPEDTQQWGVVDNLNECTKQYMEMSENSQLAEGTAAAIRRREPRVLLSEAARDQHTLALLVVNFIGNFMYSLGFSNCS</sequence>
<reference evidence="6" key="1">
    <citation type="submission" date="2020-09" db="EMBL/GenBank/DDBJ databases">
        <title>Comparative genome analyses of four rice-infecting Rhizoctonia solani isolates reveal extensive enrichment of homogalacturonan modification genes.</title>
        <authorList>
            <person name="Lee D.-Y."/>
            <person name="Jeon J."/>
            <person name="Kim K.-T."/>
            <person name="Cheong K."/>
            <person name="Song H."/>
            <person name="Choi G."/>
            <person name="Ko J."/>
            <person name="Opiyo S.O."/>
            <person name="Zuo S."/>
            <person name="Madhav S."/>
            <person name="Lee Y.-H."/>
            <person name="Wang G.-L."/>
        </authorList>
    </citation>
    <scope>NUCLEOTIDE SEQUENCE</scope>
    <source>
        <strain evidence="6">AG1-IA B2</strain>
    </source>
</reference>
<evidence type="ECO:0000256" key="3">
    <source>
        <dbReference type="ARBA" id="ARBA00023098"/>
    </source>
</evidence>
<evidence type="ECO:0000313" key="6">
    <source>
        <dbReference type="EMBL" id="KAF8758552.1"/>
    </source>
</evidence>
<name>A0A8H7IIS0_9AGAM</name>
<dbReference type="Proteomes" id="UP000614334">
    <property type="component" value="Unassembled WGS sequence"/>
</dbReference>
<dbReference type="GO" id="GO:0016020">
    <property type="term" value="C:membrane"/>
    <property type="evidence" value="ECO:0007669"/>
    <property type="project" value="TreeGrafter"/>
</dbReference>
<evidence type="ECO:0000256" key="1">
    <source>
        <dbReference type="ARBA" id="ARBA00022801"/>
    </source>
</evidence>
<keyword evidence="2" id="KW-0442">Lipid degradation</keyword>
<keyword evidence="1" id="KW-0378">Hydrolase</keyword>
<dbReference type="GO" id="GO:0046486">
    <property type="term" value="P:glycerolipid metabolic process"/>
    <property type="evidence" value="ECO:0007669"/>
    <property type="project" value="UniProtKB-ARBA"/>
</dbReference>
<evidence type="ECO:0000313" key="7">
    <source>
        <dbReference type="Proteomes" id="UP000614334"/>
    </source>
</evidence>
<evidence type="ECO:0000256" key="4">
    <source>
        <dbReference type="PROSITE-ProRule" id="PRU01161"/>
    </source>
</evidence>
<feature type="domain" description="PNPLA" evidence="5">
    <location>
        <begin position="1"/>
        <end position="148"/>
    </location>
</feature>
<dbReference type="GO" id="GO:0019369">
    <property type="term" value="P:arachidonate metabolic process"/>
    <property type="evidence" value="ECO:0007669"/>
    <property type="project" value="TreeGrafter"/>
</dbReference>
<gene>
    <name evidence="6" type="ORF">RHS01_02568</name>
</gene>
<proteinExistence type="predicted"/>
<evidence type="ECO:0000256" key="2">
    <source>
        <dbReference type="ARBA" id="ARBA00022963"/>
    </source>
</evidence>
<evidence type="ECO:0000259" key="5">
    <source>
        <dbReference type="PROSITE" id="PS51635"/>
    </source>
</evidence>
<dbReference type="PROSITE" id="PS51635">
    <property type="entry name" value="PNPLA"/>
    <property type="match status" value="1"/>
</dbReference>
<accession>A0A8H7IIS0</accession>
<dbReference type="Gene3D" id="3.40.1090.10">
    <property type="entry name" value="Cytosolic phospholipase A2 catalytic domain"/>
    <property type="match status" value="1"/>
</dbReference>
<dbReference type="AlphaFoldDB" id="A0A8H7IIS0"/>
<organism evidence="6 7">
    <name type="scientific">Rhizoctonia solani</name>
    <dbReference type="NCBI Taxonomy" id="456999"/>
    <lineage>
        <taxon>Eukaryota</taxon>
        <taxon>Fungi</taxon>
        <taxon>Dikarya</taxon>
        <taxon>Basidiomycota</taxon>
        <taxon>Agaricomycotina</taxon>
        <taxon>Agaricomycetes</taxon>
        <taxon>Cantharellales</taxon>
        <taxon>Ceratobasidiaceae</taxon>
        <taxon>Rhizoctonia</taxon>
    </lineage>
</organism>
<dbReference type="GO" id="GO:0016042">
    <property type="term" value="P:lipid catabolic process"/>
    <property type="evidence" value="ECO:0007669"/>
    <property type="project" value="UniProtKB-KW"/>
</dbReference>
<dbReference type="GO" id="GO:0047499">
    <property type="term" value="F:calcium-independent phospholipase A2 activity"/>
    <property type="evidence" value="ECO:0007669"/>
    <property type="project" value="TreeGrafter"/>
</dbReference>
<protein>
    <submittedName>
        <fullName evidence="6">Patatin-like phospholipase</fullName>
    </submittedName>
</protein>
<dbReference type="EMBL" id="JACYCF010000003">
    <property type="protein sequence ID" value="KAF8758552.1"/>
    <property type="molecule type" value="Genomic_DNA"/>
</dbReference>
<dbReference type="SUPFAM" id="SSF52151">
    <property type="entry name" value="FabD/lysophospholipase-like"/>
    <property type="match status" value="1"/>
</dbReference>
<dbReference type="InterPro" id="IPR016035">
    <property type="entry name" value="Acyl_Trfase/lysoPLipase"/>
</dbReference>
<dbReference type="PANTHER" id="PTHR24185:SF1">
    <property type="entry name" value="CALCIUM-INDEPENDENT PHOSPHOLIPASE A2-GAMMA"/>
    <property type="match status" value="1"/>
</dbReference>
<dbReference type="InterPro" id="IPR002641">
    <property type="entry name" value="PNPLA_dom"/>
</dbReference>
<comment type="caution">
    <text evidence="4">Lacks conserved residue(s) required for the propagation of feature annotation.</text>
</comment>